<comment type="caution">
    <text evidence="1">The sequence shown here is derived from an EMBL/GenBank/DDBJ whole genome shotgun (WGS) entry which is preliminary data.</text>
</comment>
<dbReference type="EMBL" id="VVIM01000007">
    <property type="protein sequence ID" value="KAB0795696.1"/>
    <property type="molecule type" value="Genomic_DNA"/>
</dbReference>
<dbReference type="AlphaFoldDB" id="A0A5N4AEF3"/>
<keyword evidence="2" id="KW-1185">Reference proteome</keyword>
<evidence type="ECO:0000313" key="2">
    <source>
        <dbReference type="Proteomes" id="UP000327044"/>
    </source>
</evidence>
<sequence>MTKKEKKVKTGLEKIMKPPSAEFYKQINHDLRSMEVETLYCHPKFAPRANNTFTLSNIGLNLVPVKSIEEYNDLSSVNTLPDQKLRYFDENFEEIRHNGTISLPKISFESPRSRGGSDAESYLKESPKDGVATKFKCLDCKPNTIVYNIKSMVCKNKRSFKMRSCKQMDERTQNYGGGLLDKRIEYYYTMSQTLLRKIYNNLRICFKLLILDMAISYF</sequence>
<name>A0A5N4AEF3_PHOPY</name>
<proteinExistence type="predicted"/>
<accession>A0A5N4AEF3</accession>
<evidence type="ECO:0000313" key="1">
    <source>
        <dbReference type="EMBL" id="KAB0795696.1"/>
    </source>
</evidence>
<protein>
    <submittedName>
        <fullName evidence="1">Uncharacterized protein</fullName>
    </submittedName>
</protein>
<reference evidence="1 2" key="1">
    <citation type="journal article" date="2018" name="Elife">
        <title>Firefly genomes illuminate parallel origins of bioluminescence in beetles.</title>
        <authorList>
            <person name="Fallon T.R."/>
            <person name="Lower S.E."/>
            <person name="Chang C.H."/>
            <person name="Bessho-Uehara M."/>
            <person name="Martin G.J."/>
            <person name="Bewick A.J."/>
            <person name="Behringer M."/>
            <person name="Debat H.J."/>
            <person name="Wong I."/>
            <person name="Day J.C."/>
            <person name="Suvorov A."/>
            <person name="Silva C.J."/>
            <person name="Stanger-Hall K.F."/>
            <person name="Hall D.W."/>
            <person name="Schmitz R.J."/>
            <person name="Nelson D.R."/>
            <person name="Lewis S.M."/>
            <person name="Shigenobu S."/>
            <person name="Bybee S.M."/>
            <person name="Larracuente A.M."/>
            <person name="Oba Y."/>
            <person name="Weng J.K."/>
        </authorList>
    </citation>
    <scope>NUCLEOTIDE SEQUENCE [LARGE SCALE GENOMIC DNA]</scope>
    <source>
        <strain evidence="1">1611_PpyrPB1</strain>
        <tissue evidence="1">Whole body</tissue>
    </source>
</reference>
<organism evidence="1 2">
    <name type="scientific">Photinus pyralis</name>
    <name type="common">Common eastern firefly</name>
    <name type="synonym">Lampyris pyralis</name>
    <dbReference type="NCBI Taxonomy" id="7054"/>
    <lineage>
        <taxon>Eukaryota</taxon>
        <taxon>Metazoa</taxon>
        <taxon>Ecdysozoa</taxon>
        <taxon>Arthropoda</taxon>
        <taxon>Hexapoda</taxon>
        <taxon>Insecta</taxon>
        <taxon>Pterygota</taxon>
        <taxon>Neoptera</taxon>
        <taxon>Endopterygota</taxon>
        <taxon>Coleoptera</taxon>
        <taxon>Polyphaga</taxon>
        <taxon>Elateriformia</taxon>
        <taxon>Elateroidea</taxon>
        <taxon>Lampyridae</taxon>
        <taxon>Lampyrinae</taxon>
        <taxon>Photinus</taxon>
    </lineage>
</organism>
<gene>
    <name evidence="1" type="ORF">PPYR_09757</name>
</gene>
<dbReference type="InParanoid" id="A0A5N4AEF3"/>
<dbReference type="Proteomes" id="UP000327044">
    <property type="component" value="Unassembled WGS sequence"/>
</dbReference>